<dbReference type="Gene3D" id="1.10.10.60">
    <property type="entry name" value="Homeodomain-like"/>
    <property type="match status" value="1"/>
</dbReference>
<proteinExistence type="predicted"/>
<dbReference type="SUPFAM" id="SSF48498">
    <property type="entry name" value="Tetracyclin repressor-like, C-terminal domain"/>
    <property type="match status" value="1"/>
</dbReference>
<gene>
    <name evidence="6" type="ORF">DWB68_07070</name>
</gene>
<feature type="DNA-binding region" description="H-T-H motif" evidence="4">
    <location>
        <begin position="29"/>
        <end position="48"/>
    </location>
</feature>
<name>A0A399JA97_9MICC</name>
<keyword evidence="7" id="KW-1185">Reference proteome</keyword>
<sequence>MGRTRTFDTDAAVLAARETFWARGFEETSVPDLEAATGLNRSSLYHSFGSKRGLFDAAVRSYLDEVIRPPLVPLMLDDVAPGALQSYLERVAGWAGSAGQGNGCLLLNAAAGGLAHDETMSEGIRAYHAELLAALGRGVRAARPNLDPKAADELAAELTGSVVAALLLVRVDPAAAEQLLRLAARRAEAAAS</sequence>
<evidence type="ECO:0000313" key="7">
    <source>
        <dbReference type="Proteomes" id="UP000265419"/>
    </source>
</evidence>
<dbReference type="Pfam" id="PF00440">
    <property type="entry name" value="TetR_N"/>
    <property type="match status" value="1"/>
</dbReference>
<evidence type="ECO:0000256" key="2">
    <source>
        <dbReference type="ARBA" id="ARBA00023125"/>
    </source>
</evidence>
<dbReference type="InterPro" id="IPR001647">
    <property type="entry name" value="HTH_TetR"/>
</dbReference>
<dbReference type="PROSITE" id="PS50977">
    <property type="entry name" value="HTH_TETR_2"/>
    <property type="match status" value="1"/>
</dbReference>
<comment type="caution">
    <text evidence="6">The sequence shown here is derived from an EMBL/GenBank/DDBJ whole genome shotgun (WGS) entry which is preliminary data.</text>
</comment>
<keyword evidence="1" id="KW-0805">Transcription regulation</keyword>
<dbReference type="PANTHER" id="PTHR47506:SF1">
    <property type="entry name" value="HTH-TYPE TRANSCRIPTIONAL REGULATOR YJDC"/>
    <property type="match status" value="1"/>
</dbReference>
<dbReference type="PANTHER" id="PTHR47506">
    <property type="entry name" value="TRANSCRIPTIONAL REGULATORY PROTEIN"/>
    <property type="match status" value="1"/>
</dbReference>
<dbReference type="InterPro" id="IPR036271">
    <property type="entry name" value="Tet_transcr_reg_TetR-rel_C_sf"/>
</dbReference>
<reference evidence="6 7" key="1">
    <citation type="submission" date="2018-07" db="EMBL/GenBank/DDBJ databases">
        <title>Arthrobacter sp. nov., isolated from raw cow's milk with high bacterial count.</title>
        <authorList>
            <person name="Hahne J."/>
            <person name="Isele D."/>
            <person name="Lipski A."/>
        </authorList>
    </citation>
    <scope>NUCLEOTIDE SEQUENCE [LARGE SCALE GENOMIC DNA]</scope>
    <source>
        <strain evidence="6 7">JZ R-35</strain>
    </source>
</reference>
<accession>A0A399JA97</accession>
<organism evidence="6 7">
    <name type="scientific">Galactobacter valiniphilus</name>
    <dbReference type="NCBI Taxonomy" id="2676122"/>
    <lineage>
        <taxon>Bacteria</taxon>
        <taxon>Bacillati</taxon>
        <taxon>Actinomycetota</taxon>
        <taxon>Actinomycetes</taxon>
        <taxon>Micrococcales</taxon>
        <taxon>Micrococcaceae</taxon>
        <taxon>Galactobacter</taxon>
    </lineage>
</organism>
<evidence type="ECO:0000256" key="4">
    <source>
        <dbReference type="PROSITE-ProRule" id="PRU00335"/>
    </source>
</evidence>
<keyword evidence="2 4" id="KW-0238">DNA-binding</keyword>
<protein>
    <submittedName>
        <fullName evidence="6">TetR/AcrR family transcriptional regulator</fullName>
    </submittedName>
</protein>
<evidence type="ECO:0000256" key="1">
    <source>
        <dbReference type="ARBA" id="ARBA00023015"/>
    </source>
</evidence>
<evidence type="ECO:0000256" key="3">
    <source>
        <dbReference type="ARBA" id="ARBA00023163"/>
    </source>
</evidence>
<keyword evidence="3" id="KW-0804">Transcription</keyword>
<dbReference type="EMBL" id="QQXK01000011">
    <property type="protein sequence ID" value="RII42503.1"/>
    <property type="molecule type" value="Genomic_DNA"/>
</dbReference>
<dbReference type="InterPro" id="IPR009057">
    <property type="entry name" value="Homeodomain-like_sf"/>
</dbReference>
<dbReference type="Proteomes" id="UP000265419">
    <property type="component" value="Unassembled WGS sequence"/>
</dbReference>
<dbReference type="Gene3D" id="1.10.357.10">
    <property type="entry name" value="Tetracycline Repressor, domain 2"/>
    <property type="match status" value="1"/>
</dbReference>
<dbReference type="GO" id="GO:0003677">
    <property type="term" value="F:DNA binding"/>
    <property type="evidence" value="ECO:0007669"/>
    <property type="project" value="UniProtKB-UniRule"/>
</dbReference>
<evidence type="ECO:0000259" key="5">
    <source>
        <dbReference type="PROSITE" id="PS50977"/>
    </source>
</evidence>
<evidence type="ECO:0000313" key="6">
    <source>
        <dbReference type="EMBL" id="RII42503.1"/>
    </source>
</evidence>
<dbReference type="AlphaFoldDB" id="A0A399JA97"/>
<feature type="domain" description="HTH tetR-type" evidence="5">
    <location>
        <begin position="6"/>
        <end position="66"/>
    </location>
</feature>
<dbReference type="SUPFAM" id="SSF46689">
    <property type="entry name" value="Homeodomain-like"/>
    <property type="match status" value="1"/>
</dbReference>